<dbReference type="AlphaFoldDB" id="A0A4Q7P4W3"/>
<accession>A0A4Q7P4W3</accession>
<gene>
    <name evidence="1" type="ORF">EV209_2343</name>
</gene>
<dbReference type="EMBL" id="SGXF01000004">
    <property type="protein sequence ID" value="RZS94500.1"/>
    <property type="molecule type" value="Genomic_DNA"/>
</dbReference>
<dbReference type="Proteomes" id="UP000292927">
    <property type="component" value="Unassembled WGS sequence"/>
</dbReference>
<keyword evidence="2" id="KW-1185">Reference proteome</keyword>
<protein>
    <submittedName>
        <fullName evidence="1">Uncharacterized protein</fullName>
    </submittedName>
</protein>
<proteinExistence type="predicted"/>
<evidence type="ECO:0000313" key="2">
    <source>
        <dbReference type="Proteomes" id="UP000292927"/>
    </source>
</evidence>
<comment type="caution">
    <text evidence="1">The sequence shown here is derived from an EMBL/GenBank/DDBJ whole genome shotgun (WGS) entry which is preliminary data.</text>
</comment>
<organism evidence="1 2">
    <name type="scientific">Cuneatibacter caecimuris</name>
    <dbReference type="NCBI Taxonomy" id="1796618"/>
    <lineage>
        <taxon>Bacteria</taxon>
        <taxon>Bacillati</taxon>
        <taxon>Bacillota</taxon>
        <taxon>Clostridia</taxon>
        <taxon>Lachnospirales</taxon>
        <taxon>Lachnospiraceae</taxon>
        <taxon>Cuneatibacter</taxon>
    </lineage>
</organism>
<reference evidence="1 2" key="1">
    <citation type="submission" date="2019-02" db="EMBL/GenBank/DDBJ databases">
        <title>Genomic Encyclopedia of Type Strains, Phase IV (KMG-IV): sequencing the most valuable type-strain genomes for metagenomic binning, comparative biology and taxonomic classification.</title>
        <authorList>
            <person name="Goeker M."/>
        </authorList>
    </citation>
    <scope>NUCLEOTIDE SEQUENCE [LARGE SCALE GENOMIC DNA]</scope>
    <source>
        <strain evidence="1 2">DSM 29486</strain>
    </source>
</reference>
<name>A0A4Q7P4W3_9FIRM</name>
<evidence type="ECO:0000313" key="1">
    <source>
        <dbReference type="EMBL" id="RZS94500.1"/>
    </source>
</evidence>
<sequence>MMRFCMKKKLLKKLAVVGCAGVLGVVSTLTVWARGVDTYRYYLNRDPGAGEYKTTDYCVMRPVTGYYDVEQNWMSRTGGSYAMVHITNDKNSEIFSFREEGGAYLLYIKGVETTIFQKLDTNGSVSTSGIVYAQ</sequence>